<keyword evidence="2" id="KW-1185">Reference proteome</keyword>
<dbReference type="OrthoDB" id="9810895at2"/>
<reference evidence="1" key="1">
    <citation type="submission" date="2018-05" db="EMBL/GenBank/DDBJ databases">
        <title>Reclassification of Methylarcula marina and Methylarcula terricola as Paracoccus methylarcula sp.nov., comb.nov. and Paracoccus terricola comb.nov.</title>
        <authorList>
            <person name="Shmareva M.N."/>
            <person name="Doronina N.V."/>
            <person name="Vasilenko O.V."/>
            <person name="Tarlachkov S.V."/>
            <person name="Trotsenko Y.A."/>
        </authorList>
    </citation>
    <scope>NUCLEOTIDE SEQUENCE [LARGE SCALE GENOMIC DNA]</scope>
    <source>
        <strain evidence="1">VKM B-2159</strain>
    </source>
</reference>
<name>A0A3R7NZ11_9RHOB</name>
<sequence>MIDLILAAGLACLPTAQVYEQLTETYSETRAVSGLSDRGAILEIWASPEGTWTALITTPDGRSCLLDAGQAFRSNAPEASGELARDKVKMPGPHLHVSE</sequence>
<proteinExistence type="predicted"/>
<accession>A0A3R7NZ11</accession>
<protein>
    <submittedName>
        <fullName evidence="1">Uncharacterized protein</fullName>
    </submittedName>
</protein>
<evidence type="ECO:0000313" key="2">
    <source>
        <dbReference type="Proteomes" id="UP000238137"/>
    </source>
</evidence>
<dbReference type="EMBL" id="PXNQ02000002">
    <property type="protein sequence ID" value="RNF35769.1"/>
    <property type="molecule type" value="Genomic_DNA"/>
</dbReference>
<dbReference type="AlphaFoldDB" id="A0A3R7NZ11"/>
<gene>
    <name evidence="1" type="ORF">A7A09_005155</name>
</gene>
<dbReference type="Proteomes" id="UP000238137">
    <property type="component" value="Unassembled WGS sequence"/>
</dbReference>
<evidence type="ECO:0000313" key="1">
    <source>
        <dbReference type="EMBL" id="RNF35769.1"/>
    </source>
</evidence>
<organism evidence="1 2">
    <name type="scientific">Paracoccus methylarcula</name>
    <dbReference type="NCBI Taxonomy" id="72022"/>
    <lineage>
        <taxon>Bacteria</taxon>
        <taxon>Pseudomonadati</taxon>
        <taxon>Pseudomonadota</taxon>
        <taxon>Alphaproteobacteria</taxon>
        <taxon>Rhodobacterales</taxon>
        <taxon>Paracoccaceae</taxon>
        <taxon>Paracoccus</taxon>
    </lineage>
</organism>
<dbReference type="RefSeq" id="WP_106690369.1">
    <property type="nucleotide sequence ID" value="NZ_PXNQ02000002.1"/>
</dbReference>
<comment type="caution">
    <text evidence="1">The sequence shown here is derived from an EMBL/GenBank/DDBJ whole genome shotgun (WGS) entry which is preliminary data.</text>
</comment>